<dbReference type="PROSITE" id="PS00086">
    <property type="entry name" value="CYTOCHROME_P450"/>
    <property type="match status" value="1"/>
</dbReference>
<evidence type="ECO:0008006" key="10">
    <source>
        <dbReference type="Google" id="ProtNLM"/>
    </source>
</evidence>
<keyword evidence="4 5" id="KW-0408">Iron</keyword>
<keyword evidence="6" id="KW-0560">Oxidoreductase</keyword>
<dbReference type="GO" id="GO:0004497">
    <property type="term" value="F:monooxygenase activity"/>
    <property type="evidence" value="ECO:0007669"/>
    <property type="project" value="UniProtKB-KW"/>
</dbReference>
<keyword evidence="3 5" id="KW-0479">Metal-binding</keyword>
<protein>
    <recommendedName>
        <fullName evidence="10">Cytochrome P450</fullName>
    </recommendedName>
</protein>
<dbReference type="Proteomes" id="UP001161017">
    <property type="component" value="Unassembled WGS sequence"/>
</dbReference>
<dbReference type="EMBL" id="JAPUFD010000027">
    <property type="protein sequence ID" value="MDI1493517.1"/>
    <property type="molecule type" value="Genomic_DNA"/>
</dbReference>
<dbReference type="PANTHER" id="PTHR24305:SF232">
    <property type="entry name" value="P450, PUTATIVE (EUROFUNG)-RELATED"/>
    <property type="match status" value="1"/>
</dbReference>
<sequence>MSFSIAQLNPLALLWQLPLLCLSLLLLKALHNRYLTGLNTYPGPPLAGFTNLWRLAYNYSHRHAAPPVLSLHAQYGDVVRIGPRCLSFADPAAIASFNKMEKSDFYPVSAVTGGGRYIYTLFSGTDVRWHDRLRKSVNWIFTPQAVASYETLVDQTLVLFLKELGDRFAGPRQEKVGGTGTAGGGGGGATFDMSEWLAYFAFDFIGDLTYNRRYGFVQEGRDVDGIIASLPALSKYGAYIGQAPILDRLIRHNVVLMWLERHGISLRRAFPGVPFTRARLQERHEYDARDDGQDEKQPFRKGIDPEDAEANHEDLLDRFNRSKVNHPDIVTDSEVQSMCLTMLFAGGDTTAITMSATFYYLLRHPRCYQELRKELDAHWPADDQLAQSNYEAAAFSTVRRIRFSDTHKLPYLTACIQETFRIHAAFSTMIERVTPREGATICEHFVPGGTIVGANSWVIHRNQEVFGEDVDVYRPERWLIDDGEKVKIMNRSLYQFGGGSHMCLGKHIAYLEIYKLVPSLLAMYEIELEDPKKELTMVNGLFMRILDLRVRIRPRQPS</sequence>
<keyword evidence="9" id="KW-1185">Reference proteome</keyword>
<evidence type="ECO:0000313" key="8">
    <source>
        <dbReference type="EMBL" id="MDI1493517.1"/>
    </source>
</evidence>
<dbReference type="SUPFAM" id="SSF48264">
    <property type="entry name" value="Cytochrome P450"/>
    <property type="match status" value="1"/>
</dbReference>
<name>A0AA43U2E3_9LECA</name>
<dbReference type="GO" id="GO:0020037">
    <property type="term" value="F:heme binding"/>
    <property type="evidence" value="ECO:0007669"/>
    <property type="project" value="InterPro"/>
</dbReference>
<dbReference type="AlphaFoldDB" id="A0AA43U2E3"/>
<dbReference type="Pfam" id="PF00067">
    <property type="entry name" value="p450"/>
    <property type="match status" value="1"/>
</dbReference>
<dbReference type="InterPro" id="IPR002401">
    <property type="entry name" value="Cyt_P450_E_grp-I"/>
</dbReference>
<dbReference type="GO" id="GO:0005506">
    <property type="term" value="F:iron ion binding"/>
    <property type="evidence" value="ECO:0007669"/>
    <property type="project" value="InterPro"/>
</dbReference>
<evidence type="ECO:0000256" key="7">
    <source>
        <dbReference type="SAM" id="MobiDB-lite"/>
    </source>
</evidence>
<keyword evidence="5 6" id="KW-0349">Heme</keyword>
<dbReference type="CDD" id="cd11060">
    <property type="entry name" value="CYP57A1-like"/>
    <property type="match status" value="1"/>
</dbReference>
<evidence type="ECO:0000256" key="2">
    <source>
        <dbReference type="ARBA" id="ARBA00010617"/>
    </source>
</evidence>
<gene>
    <name evidence="8" type="ORF">OHK93_005307</name>
</gene>
<organism evidence="8 9">
    <name type="scientific">Ramalina farinacea</name>
    <dbReference type="NCBI Taxonomy" id="258253"/>
    <lineage>
        <taxon>Eukaryota</taxon>
        <taxon>Fungi</taxon>
        <taxon>Dikarya</taxon>
        <taxon>Ascomycota</taxon>
        <taxon>Pezizomycotina</taxon>
        <taxon>Lecanoromycetes</taxon>
        <taxon>OSLEUM clade</taxon>
        <taxon>Lecanoromycetidae</taxon>
        <taxon>Lecanorales</taxon>
        <taxon>Lecanorineae</taxon>
        <taxon>Ramalinaceae</taxon>
        <taxon>Ramalina</taxon>
    </lineage>
</organism>
<dbReference type="GO" id="GO:0016705">
    <property type="term" value="F:oxidoreductase activity, acting on paired donors, with incorporation or reduction of molecular oxygen"/>
    <property type="evidence" value="ECO:0007669"/>
    <property type="project" value="InterPro"/>
</dbReference>
<dbReference type="InterPro" id="IPR001128">
    <property type="entry name" value="Cyt_P450"/>
</dbReference>
<evidence type="ECO:0000256" key="1">
    <source>
        <dbReference type="ARBA" id="ARBA00001971"/>
    </source>
</evidence>
<feature type="region of interest" description="Disordered" evidence="7">
    <location>
        <begin position="284"/>
        <end position="307"/>
    </location>
</feature>
<reference evidence="8" key="1">
    <citation type="journal article" date="2023" name="Genome Biol. Evol.">
        <title>First Whole Genome Sequence and Flow Cytometry Genome Size Data for the Lichen-Forming Fungus Ramalina farinacea (Ascomycota).</title>
        <authorList>
            <person name="Llewellyn T."/>
            <person name="Mian S."/>
            <person name="Hill R."/>
            <person name="Leitch I.J."/>
            <person name="Gaya E."/>
        </authorList>
    </citation>
    <scope>NUCLEOTIDE SEQUENCE</scope>
    <source>
        <strain evidence="8">LIQ254RAFAR</strain>
    </source>
</reference>
<accession>A0AA43U2E3</accession>
<evidence type="ECO:0000313" key="9">
    <source>
        <dbReference type="Proteomes" id="UP001161017"/>
    </source>
</evidence>
<feature type="binding site" description="axial binding residue" evidence="5">
    <location>
        <position position="503"/>
    </location>
    <ligand>
        <name>heme</name>
        <dbReference type="ChEBI" id="CHEBI:30413"/>
    </ligand>
    <ligandPart>
        <name>Fe</name>
        <dbReference type="ChEBI" id="CHEBI:18248"/>
    </ligandPart>
</feature>
<dbReference type="PRINTS" id="PR00385">
    <property type="entry name" value="P450"/>
</dbReference>
<dbReference type="InterPro" id="IPR050121">
    <property type="entry name" value="Cytochrome_P450_monoxygenase"/>
</dbReference>
<evidence type="ECO:0000256" key="4">
    <source>
        <dbReference type="ARBA" id="ARBA00023004"/>
    </source>
</evidence>
<comment type="similarity">
    <text evidence="2 6">Belongs to the cytochrome P450 family.</text>
</comment>
<dbReference type="InterPro" id="IPR036396">
    <property type="entry name" value="Cyt_P450_sf"/>
</dbReference>
<evidence type="ECO:0000256" key="3">
    <source>
        <dbReference type="ARBA" id="ARBA00022723"/>
    </source>
</evidence>
<dbReference type="PANTHER" id="PTHR24305">
    <property type="entry name" value="CYTOCHROME P450"/>
    <property type="match status" value="1"/>
</dbReference>
<dbReference type="Gene3D" id="1.10.630.10">
    <property type="entry name" value="Cytochrome P450"/>
    <property type="match status" value="1"/>
</dbReference>
<dbReference type="PRINTS" id="PR00463">
    <property type="entry name" value="EP450I"/>
</dbReference>
<dbReference type="InterPro" id="IPR017972">
    <property type="entry name" value="Cyt_P450_CS"/>
</dbReference>
<evidence type="ECO:0000256" key="6">
    <source>
        <dbReference type="RuleBase" id="RU000461"/>
    </source>
</evidence>
<keyword evidence="6" id="KW-0503">Monooxygenase</keyword>
<evidence type="ECO:0000256" key="5">
    <source>
        <dbReference type="PIRSR" id="PIRSR602401-1"/>
    </source>
</evidence>
<comment type="caution">
    <text evidence="8">The sequence shown here is derived from an EMBL/GenBank/DDBJ whole genome shotgun (WGS) entry which is preliminary data.</text>
</comment>
<comment type="cofactor">
    <cofactor evidence="1 5">
        <name>heme</name>
        <dbReference type="ChEBI" id="CHEBI:30413"/>
    </cofactor>
</comment>
<proteinExistence type="inferred from homology"/>